<dbReference type="SUPFAM" id="SSF47819">
    <property type="entry name" value="HRDC-like"/>
    <property type="match status" value="1"/>
</dbReference>
<evidence type="ECO:0000313" key="3">
    <source>
        <dbReference type="Proteomes" id="UP001501844"/>
    </source>
</evidence>
<dbReference type="Gene3D" id="1.10.150.80">
    <property type="entry name" value="HRDC domain"/>
    <property type="match status" value="1"/>
</dbReference>
<dbReference type="EMBL" id="BAABGX010000002">
    <property type="protein sequence ID" value="GAA4311116.1"/>
    <property type="molecule type" value="Genomic_DNA"/>
</dbReference>
<dbReference type="InterPro" id="IPR044876">
    <property type="entry name" value="HRDC_dom_sf"/>
</dbReference>
<dbReference type="InterPro" id="IPR012337">
    <property type="entry name" value="RNaseH-like_sf"/>
</dbReference>
<dbReference type="InterPro" id="IPR010997">
    <property type="entry name" value="HRDC-like_sf"/>
</dbReference>
<proteinExistence type="predicted"/>
<dbReference type="Pfam" id="PF01612">
    <property type="entry name" value="DNA_pol_A_exo1"/>
    <property type="match status" value="1"/>
</dbReference>
<keyword evidence="3" id="KW-1185">Reference proteome</keyword>
<sequence>MAEAASYLSQQAELALDLEFDQHHYTYGFTLCLIQISDGQACFLIDPFGIENLQPLWQVLEDPAIIKIFHHANNDLMLLSMLGCQVRNLIDTAVAAKILNYAKAALGTLLEEELGLNLDKSQQMSNWTLRPLTKRQLEYATLDVLHLHPLKDKMLGKVSELGRMHWLAEEDKLLESIVFSMPEDPHLKIKFPQRLTYLQQFILKPIYDFRDELAQKWNLPAGQVINTAALMALLSNPEGNLNEWLHHTRGIHGRLQQDRYEAQLQRILNGALQEARKRQISNRLPSNPYPPRFKTPETEARRDQLCLVQKALIDTYGAYATPLLLDQSTITHYSQTGDLIIQKNYAREIVLQTAADMGVVL</sequence>
<dbReference type="SMART" id="SM00474">
    <property type="entry name" value="35EXOc"/>
    <property type="match status" value="1"/>
</dbReference>
<dbReference type="Gene3D" id="3.30.420.10">
    <property type="entry name" value="Ribonuclease H-like superfamily/Ribonuclease H"/>
    <property type="match status" value="1"/>
</dbReference>
<dbReference type="InterPro" id="IPR002562">
    <property type="entry name" value="3'-5'_exonuclease_dom"/>
</dbReference>
<dbReference type="InterPro" id="IPR036397">
    <property type="entry name" value="RNaseH_sf"/>
</dbReference>
<protein>
    <recommendedName>
        <fullName evidence="1">3'-5' exonuclease domain-containing protein</fullName>
    </recommendedName>
</protein>
<evidence type="ECO:0000313" key="2">
    <source>
        <dbReference type="EMBL" id="GAA4311116.1"/>
    </source>
</evidence>
<dbReference type="Proteomes" id="UP001501844">
    <property type="component" value="Unassembled WGS sequence"/>
</dbReference>
<feature type="domain" description="3'-5' exonuclease" evidence="1">
    <location>
        <begin position="2"/>
        <end position="159"/>
    </location>
</feature>
<gene>
    <name evidence="2" type="ORF">GCM10023183_29670</name>
</gene>
<accession>A0ABP8FU73</accession>
<organism evidence="2 3">
    <name type="scientific">Nibribacter koreensis</name>
    <dbReference type="NCBI Taxonomy" id="1084519"/>
    <lineage>
        <taxon>Bacteria</taxon>
        <taxon>Pseudomonadati</taxon>
        <taxon>Bacteroidota</taxon>
        <taxon>Cytophagia</taxon>
        <taxon>Cytophagales</taxon>
        <taxon>Hymenobacteraceae</taxon>
        <taxon>Nibribacter</taxon>
    </lineage>
</organism>
<reference evidence="3" key="1">
    <citation type="journal article" date="2019" name="Int. J. Syst. Evol. Microbiol.">
        <title>The Global Catalogue of Microorganisms (GCM) 10K type strain sequencing project: providing services to taxonomists for standard genome sequencing and annotation.</title>
        <authorList>
            <consortium name="The Broad Institute Genomics Platform"/>
            <consortium name="The Broad Institute Genome Sequencing Center for Infectious Disease"/>
            <person name="Wu L."/>
            <person name="Ma J."/>
        </authorList>
    </citation>
    <scope>NUCLEOTIDE SEQUENCE [LARGE SCALE GENOMIC DNA]</scope>
    <source>
        <strain evidence="3">JCM 17917</strain>
    </source>
</reference>
<dbReference type="PANTHER" id="PTHR47649:SF1">
    <property type="entry name" value="RIBONUCLEASE D"/>
    <property type="match status" value="1"/>
</dbReference>
<evidence type="ECO:0000259" key="1">
    <source>
        <dbReference type="SMART" id="SM00474"/>
    </source>
</evidence>
<dbReference type="CDD" id="cd06142">
    <property type="entry name" value="RNaseD_exo"/>
    <property type="match status" value="1"/>
</dbReference>
<dbReference type="SUPFAM" id="SSF53098">
    <property type="entry name" value="Ribonuclease H-like"/>
    <property type="match status" value="1"/>
</dbReference>
<dbReference type="InterPro" id="IPR051086">
    <property type="entry name" value="RNase_D-like"/>
</dbReference>
<name>A0ABP8FU73_9BACT</name>
<comment type="caution">
    <text evidence="2">The sequence shown here is derived from an EMBL/GenBank/DDBJ whole genome shotgun (WGS) entry which is preliminary data.</text>
</comment>
<dbReference type="PANTHER" id="PTHR47649">
    <property type="entry name" value="RIBONUCLEASE D"/>
    <property type="match status" value="1"/>
</dbReference>